<evidence type="ECO:0000256" key="2">
    <source>
        <dbReference type="SAM" id="MobiDB-lite"/>
    </source>
</evidence>
<dbReference type="OrthoDB" id="549017at2759"/>
<dbReference type="EMBL" id="FN554972">
    <property type="protein sequence ID" value="CBH13934.1"/>
    <property type="molecule type" value="Genomic_DNA"/>
</dbReference>
<sequence>MATHVFKCKCIDSMSISESDSLWLQKSIHLADPIPEATGGGVETDENSRPGELLMVGEGMAKEVEELGGSSGPSSARFIHSTSQRASCRQSVSNASFASLHEIDELRARIAQLKREQLRWSGNQRELEIVRFELVQTQQELQTTREYARTLKEQLDEAEAKAEKEAKARRNSEAQLEKSISQSSRDKEFLKQQLEAMKEEHCRQLAEVEGRSEVEGSGRTEFMREQITKLTEDIEALDESNVKSREEACRLGRENELLRANIKSTQAKCDELQRSLESCTTRYAELENMHKIFVEKTERSQSEALDSLMATNNDRMKKIISSKEEIIDELREELKVFKGKSGSFSEEITNLQHRVRMLEAEAKQMTQEHEKELRSIRDQHHLALCQQQQESEILIREAKNGRVSLEEETSFLKRQAVKAAEELSAAAALIVQREEQLSHLESENITMRNALQAAERDRASAADKLETARSELLQAEERTQHLQQQYDLTETVYSQDMLELKEKLAAAQVKLMQTESELSAVRQEKMKYETEAITNMSDLRSKLEEAECDRKRLQHAVEQASQTDKQLEQLRVKYLTMCKRAENMEIELAAVTSRCSLLEKRLDEEFRRSVRNASHSPVSLHFGGGNVCLRGIQSANVPPSASKQAKRSRSVEQRVFTISGFDGTELLEQIHKLPYATVAECKSNSPVPTNLTHLVTNGQLTVKLLTALVRGCWILPEAYVHESTKQKMWLDELSYGFRHVKLPIARKRIGFSEGFVSSRHLNTANLIIVEGGATVESNLSEADMILCTRSEYGNMENTRAVTWDKLVEFIYPVKIGVVAEEVKQPQ</sequence>
<feature type="compositionally biased region" description="Basic and acidic residues" evidence="2">
    <location>
        <begin position="158"/>
        <end position="176"/>
    </location>
</feature>
<organism evidence="3 4">
    <name type="scientific">Trypanosoma brucei gambiense (strain MHOM/CI/86/DAL972)</name>
    <dbReference type="NCBI Taxonomy" id="679716"/>
    <lineage>
        <taxon>Eukaryota</taxon>
        <taxon>Discoba</taxon>
        <taxon>Euglenozoa</taxon>
        <taxon>Kinetoplastea</taxon>
        <taxon>Metakinetoplastina</taxon>
        <taxon>Trypanosomatida</taxon>
        <taxon>Trypanosomatidae</taxon>
        <taxon>Trypanosoma</taxon>
    </lineage>
</organism>
<accession>C9ZWZ3</accession>
<protein>
    <recommendedName>
        <fullName evidence="5">BRCT domain-containing protein</fullName>
    </recommendedName>
</protein>
<evidence type="ECO:0000256" key="1">
    <source>
        <dbReference type="SAM" id="Coils"/>
    </source>
</evidence>
<evidence type="ECO:0000313" key="3">
    <source>
        <dbReference type="EMBL" id="CBH13934.1"/>
    </source>
</evidence>
<dbReference type="Proteomes" id="UP000002316">
    <property type="component" value="Chromosome 9"/>
</dbReference>
<dbReference type="VEuPathDB" id="TriTrypDB:Tbg972.9.70"/>
<dbReference type="InterPro" id="IPR036420">
    <property type="entry name" value="BRCT_dom_sf"/>
</dbReference>
<proteinExistence type="predicted"/>
<dbReference type="AlphaFoldDB" id="C9ZWZ3"/>
<evidence type="ECO:0000313" key="4">
    <source>
        <dbReference type="Proteomes" id="UP000002316"/>
    </source>
</evidence>
<dbReference type="KEGG" id="tbg:TbgDal_IX70"/>
<dbReference type="GeneID" id="23860741"/>
<name>C9ZWZ3_TRYB9</name>
<keyword evidence="1" id="KW-0175">Coiled coil</keyword>
<gene>
    <name evidence="3" type="ORF">TbgDal_IX70</name>
</gene>
<dbReference type="Gene3D" id="3.40.50.10190">
    <property type="entry name" value="BRCT domain"/>
    <property type="match status" value="1"/>
</dbReference>
<reference evidence="4" key="1">
    <citation type="journal article" date="2010" name="PLoS Negl. Trop. Dis.">
        <title>The genome sequence of Trypanosoma brucei gambiense, causative agent of chronic human african trypanosomiasis.</title>
        <authorList>
            <person name="Jackson A.P."/>
            <person name="Sanders M."/>
            <person name="Berry A."/>
            <person name="McQuillan J."/>
            <person name="Aslett M.A."/>
            <person name="Quail M.A."/>
            <person name="Chukualim B."/>
            <person name="Capewell P."/>
            <person name="MacLeod A."/>
            <person name="Melville S.E."/>
            <person name="Gibson W."/>
            <person name="Barry J.D."/>
            <person name="Berriman M."/>
            <person name="Hertz-Fowler C."/>
        </authorList>
    </citation>
    <scope>NUCLEOTIDE SEQUENCE [LARGE SCALE GENOMIC DNA]</scope>
    <source>
        <strain evidence="4">MHOM/CI/86/DAL972</strain>
    </source>
</reference>
<feature type="coiled-coil region" evidence="1">
    <location>
        <begin position="313"/>
        <end position="601"/>
    </location>
</feature>
<feature type="region of interest" description="Disordered" evidence="2">
    <location>
        <begin position="158"/>
        <end position="188"/>
    </location>
</feature>
<dbReference type="RefSeq" id="XP_011776208.1">
    <property type="nucleotide sequence ID" value="XM_011777906.1"/>
</dbReference>
<dbReference type="FunFam" id="3.40.50.10190:FF:000117">
    <property type="entry name" value="Hypothetical_protein_-_conserved"/>
    <property type="match status" value="1"/>
</dbReference>
<dbReference type="SUPFAM" id="SSF52113">
    <property type="entry name" value="BRCT domain"/>
    <property type="match status" value="1"/>
</dbReference>
<evidence type="ECO:0008006" key="5">
    <source>
        <dbReference type="Google" id="ProtNLM"/>
    </source>
</evidence>